<organism evidence="5 6">
    <name type="scientific">Siminovitchia terrae</name>
    <name type="common">Bacillus terrae</name>
    <dbReference type="NCBI Taxonomy" id="1914933"/>
    <lineage>
        <taxon>Bacteria</taxon>
        <taxon>Bacillati</taxon>
        <taxon>Bacillota</taxon>
        <taxon>Bacilli</taxon>
        <taxon>Bacillales</taxon>
        <taxon>Bacillaceae</taxon>
        <taxon>Siminovitchia</taxon>
    </lineage>
</organism>
<dbReference type="InterPro" id="IPR018193">
    <property type="entry name" value="Glyc_kinase_flavodox-like_fold"/>
</dbReference>
<comment type="caution">
    <text evidence="5">The sequence shown here is derived from an EMBL/GenBank/DDBJ whole genome shotgun (WGS) entry which is preliminary data.</text>
</comment>
<dbReference type="Gene3D" id="3.90.1510.10">
    <property type="entry name" value="Glycerate kinase, domain 2"/>
    <property type="match status" value="1"/>
</dbReference>
<dbReference type="InterPro" id="IPR036129">
    <property type="entry name" value="Glycerate_kinase_sf"/>
</dbReference>
<accession>A0ABQ4KTK4</accession>
<dbReference type="GO" id="GO:0016301">
    <property type="term" value="F:kinase activity"/>
    <property type="evidence" value="ECO:0007669"/>
    <property type="project" value="UniProtKB-KW"/>
</dbReference>
<evidence type="ECO:0000313" key="6">
    <source>
        <dbReference type="Proteomes" id="UP000680670"/>
    </source>
</evidence>
<proteinExistence type="inferred from homology"/>
<dbReference type="PANTHER" id="PTHR21599:SF0">
    <property type="entry name" value="GLYCERATE KINASE"/>
    <property type="match status" value="1"/>
</dbReference>
<protein>
    <submittedName>
        <fullName evidence="5">Glycerate kinase</fullName>
    </submittedName>
</protein>
<keyword evidence="3 4" id="KW-0418">Kinase</keyword>
<dbReference type="EMBL" id="BORJ01000002">
    <property type="protein sequence ID" value="GIN95371.1"/>
    <property type="molecule type" value="Genomic_DNA"/>
</dbReference>
<keyword evidence="6" id="KW-1185">Reference proteome</keyword>
<evidence type="ECO:0000256" key="2">
    <source>
        <dbReference type="ARBA" id="ARBA00022679"/>
    </source>
</evidence>
<dbReference type="NCBIfam" id="TIGR00045">
    <property type="entry name" value="glycerate kinase"/>
    <property type="match status" value="1"/>
</dbReference>
<evidence type="ECO:0000313" key="5">
    <source>
        <dbReference type="EMBL" id="GIN95371.1"/>
    </source>
</evidence>
<dbReference type="Proteomes" id="UP000680670">
    <property type="component" value="Unassembled WGS sequence"/>
</dbReference>
<dbReference type="InterPro" id="IPR018197">
    <property type="entry name" value="Glycerate_kinase_RE-like"/>
</dbReference>
<reference evidence="5 6" key="1">
    <citation type="submission" date="2021-03" db="EMBL/GenBank/DDBJ databases">
        <title>Antimicrobial resistance genes in bacteria isolated from Japanese honey, and their potential for conferring macrolide and lincosamide resistance in the American foulbrood pathogen Paenibacillus larvae.</title>
        <authorList>
            <person name="Okamoto M."/>
            <person name="Kumagai M."/>
            <person name="Kanamori H."/>
            <person name="Takamatsu D."/>
        </authorList>
    </citation>
    <scope>NUCLEOTIDE SEQUENCE [LARGE SCALE GENOMIC DNA]</scope>
    <source>
        <strain evidence="5 6">J6TS1</strain>
    </source>
</reference>
<keyword evidence="2 4" id="KW-0808">Transferase</keyword>
<dbReference type="Gene3D" id="3.40.50.10350">
    <property type="entry name" value="Glycerate kinase, domain 1"/>
    <property type="match status" value="1"/>
</dbReference>
<comment type="similarity">
    <text evidence="1 4">Belongs to the glycerate kinase type-1 family.</text>
</comment>
<dbReference type="PANTHER" id="PTHR21599">
    <property type="entry name" value="GLYCERATE KINASE"/>
    <property type="match status" value="1"/>
</dbReference>
<dbReference type="PIRSF" id="PIRSF006078">
    <property type="entry name" value="GlxK"/>
    <property type="match status" value="1"/>
</dbReference>
<dbReference type="Pfam" id="PF02595">
    <property type="entry name" value="Gly_kinase"/>
    <property type="match status" value="1"/>
</dbReference>
<name>A0ABQ4KTK4_SIMTE</name>
<dbReference type="SUPFAM" id="SSF110738">
    <property type="entry name" value="Glycerate kinase I"/>
    <property type="match status" value="1"/>
</dbReference>
<sequence>MKEVADIKIVIAPDSFKGSISAFEASLAIEKGIKRSFPAAETITVPLADGGEGTMDTLMTATNGVKTAVTVTGPLGNPVEAFYGILGDRKTCVIEMASASGLNLVPEQEQNPLVTTTYGTGELIRHALDKGFRSFILALGGSGTNDGGAGMLQALGMNILDNKRQRIGFGGGELSRVDKISLENFDPRINESDFIIASDVENPLVGRNGASFVFGPQKGATEDIAQILDQSLTHWADKVEEMTSVKLHNMPGAGAAGGIGGAFQAFFPSVTEKGAEVVMNYTKLRERLADADLLITGEGQVDFQTAFGKTPMRAALAAKNMGIPTIIIAGSVGKDIESLYRYGVVSVHSIMTRPMALDEAMRSASKLLEHTSEQVCRTYFMKL</sequence>
<evidence type="ECO:0000256" key="3">
    <source>
        <dbReference type="ARBA" id="ARBA00022777"/>
    </source>
</evidence>
<dbReference type="InterPro" id="IPR004381">
    <property type="entry name" value="Glycerate_kinase"/>
</dbReference>
<evidence type="ECO:0000256" key="1">
    <source>
        <dbReference type="ARBA" id="ARBA00006284"/>
    </source>
</evidence>
<evidence type="ECO:0000256" key="4">
    <source>
        <dbReference type="PIRNR" id="PIRNR006078"/>
    </source>
</evidence>
<gene>
    <name evidence="5" type="ORF">J6TS1_12410</name>
</gene>